<dbReference type="Pfam" id="PF05593">
    <property type="entry name" value="RHS_repeat"/>
    <property type="match status" value="1"/>
</dbReference>
<dbReference type="Pfam" id="PF25023">
    <property type="entry name" value="TEN_YD-shell"/>
    <property type="match status" value="2"/>
</dbReference>
<dbReference type="RefSeq" id="WP_212949941.1">
    <property type="nucleotide sequence ID" value="NZ_BORW01000011.1"/>
</dbReference>
<proteinExistence type="predicted"/>
<dbReference type="PANTHER" id="PTHR32305">
    <property type="match status" value="1"/>
</dbReference>
<gene>
    <name evidence="4" type="ORF">J21TS3_24600</name>
</gene>
<feature type="domain" description="Teneurin-like YD-shell" evidence="3">
    <location>
        <begin position="151"/>
        <end position="360"/>
    </location>
</feature>
<evidence type="ECO:0000313" key="4">
    <source>
        <dbReference type="EMBL" id="GIO67639.1"/>
    </source>
</evidence>
<dbReference type="InterPro" id="IPR006530">
    <property type="entry name" value="YD"/>
</dbReference>
<protein>
    <recommendedName>
        <fullName evidence="3">Teneurin-like YD-shell domain-containing protein</fullName>
    </recommendedName>
</protein>
<keyword evidence="1" id="KW-0677">Repeat</keyword>
<dbReference type="InterPro" id="IPR031325">
    <property type="entry name" value="RHS_repeat"/>
</dbReference>
<dbReference type="InterPro" id="IPR022385">
    <property type="entry name" value="Rhs_assc_core"/>
</dbReference>
<evidence type="ECO:0000259" key="3">
    <source>
        <dbReference type="Pfam" id="PF25023"/>
    </source>
</evidence>
<feature type="compositionally biased region" description="Polar residues" evidence="2">
    <location>
        <begin position="894"/>
        <end position="913"/>
    </location>
</feature>
<feature type="region of interest" description="Disordered" evidence="2">
    <location>
        <begin position="879"/>
        <end position="924"/>
    </location>
</feature>
<name>A0ABQ4LWK9_9BACL</name>
<accession>A0ABQ4LWK9</accession>
<dbReference type="InterPro" id="IPR056823">
    <property type="entry name" value="TEN-like_YD-shell"/>
</dbReference>
<evidence type="ECO:0000256" key="2">
    <source>
        <dbReference type="SAM" id="MobiDB-lite"/>
    </source>
</evidence>
<dbReference type="EMBL" id="BORW01000011">
    <property type="protein sequence ID" value="GIO67639.1"/>
    <property type="molecule type" value="Genomic_DNA"/>
</dbReference>
<dbReference type="Gene3D" id="2.180.10.10">
    <property type="entry name" value="RHS repeat-associated core"/>
    <property type="match status" value="2"/>
</dbReference>
<dbReference type="NCBIfam" id="TIGR03696">
    <property type="entry name" value="Rhs_assc_core"/>
    <property type="match status" value="1"/>
</dbReference>
<dbReference type="PANTHER" id="PTHR32305:SF15">
    <property type="entry name" value="PROTEIN RHSA-RELATED"/>
    <property type="match status" value="1"/>
</dbReference>
<evidence type="ECO:0000313" key="5">
    <source>
        <dbReference type="Proteomes" id="UP000680638"/>
    </source>
</evidence>
<dbReference type="Proteomes" id="UP000680638">
    <property type="component" value="Unassembled WGS sequence"/>
</dbReference>
<evidence type="ECO:0000256" key="1">
    <source>
        <dbReference type="ARBA" id="ARBA00022737"/>
    </source>
</evidence>
<sequence length="924" mass="103150">MSFTIRMGRRVSEGSYLPSSRSIIVHDYTSAGQLQTLTDGSGQKQTYEYDAGGRVTKILFKDRTQATTAYDDFNNRITRTAPDGIITKEQYNPFGLLAEEQTADSVYKYTYDNEGNITSSTDAENNITKYDTDAFGRLTQTNYADGTSSNVTYNVVERTTTYTDAAGNKIREKRDLLGRPLATEEWKNGAFTPLEKREYDLAGDVTAVIDGNGQRTQYTYDALGNISTVTTPDQRVFRYMYSKTSNLTSIMLPTNETVFKQHDELGRLIKETDSKRQTTTYFYDQRSNLVKLIDRQGRTTEYTYSNEDMLTGIKGPDISVTYTYDNMGRRKSMTDEHGTTSYNYSAANGMLQSLSYPDGTRIDYENNKQQRIGYSVTGSKDAALQVRSELDNMNRVIAMDVTVGSGVSGLRAAAASPLDRMTFDYSANSMLKGQSFGNGLRTGYDYNGYDLSGMQIQQNGKTQHQFGYTYDNNKNIISRTQNGKTDQYTYDPLNRIKSESGSQNETYSYNANGNRVDHGSGKIYGLKNAEYTYDSQNRLTQVQGEGKKVTYRYDGDGLLYERTEGDETTRYYYDDEAKLIAEASVSASGKPETTYIYVYDLNGELKSRLDKKTGKLQYYQLNGHGDVIGLVDADGNTLNSYTYDIWGGPLTEEETVPNVLRNSGEYWDNTTGLQYLRARWYDPGTARFMGEDTYKGELSDPLSLYLYTYVANNPLSYVDPSGHAGRLFDFRGGSGGARNFGGGGERGGGVGSIRVTNITTKLSSGPYKVSSPSKIVVKNSLNNFPVKAASNKSYFTPKYLNVSNVVNKGTGNGAKLSSSTNPNDYLNTALKRQGLDKAPSNFKEKWSQDGYDYEVRIHPADPKYGKQGDIYRVARREQGTDANGQGRGWEYMDSNGNWHSTSSLKPQNPSYNAQAAADTHIQLK</sequence>
<organism evidence="4 5">
    <name type="scientific">Paenibacillus cookii</name>
    <dbReference type="NCBI Taxonomy" id="157839"/>
    <lineage>
        <taxon>Bacteria</taxon>
        <taxon>Bacillati</taxon>
        <taxon>Bacillota</taxon>
        <taxon>Bacilli</taxon>
        <taxon>Bacillales</taxon>
        <taxon>Paenibacillaceae</taxon>
        <taxon>Paenibacillus</taxon>
    </lineage>
</organism>
<reference evidence="4 5" key="1">
    <citation type="submission" date="2021-03" db="EMBL/GenBank/DDBJ databases">
        <title>Antimicrobial resistance genes in bacteria isolated from Japanese honey, and their potential for conferring macrolide and lincosamide resistance in the American foulbrood pathogen Paenibacillus larvae.</title>
        <authorList>
            <person name="Okamoto M."/>
            <person name="Kumagai M."/>
            <person name="Kanamori H."/>
            <person name="Takamatsu D."/>
        </authorList>
    </citation>
    <scope>NUCLEOTIDE SEQUENCE [LARGE SCALE GENOMIC DNA]</scope>
    <source>
        <strain evidence="4 5">J21TS3</strain>
    </source>
</reference>
<feature type="domain" description="Teneurin-like YD-shell" evidence="3">
    <location>
        <begin position="379"/>
        <end position="714"/>
    </location>
</feature>
<keyword evidence="5" id="KW-1185">Reference proteome</keyword>
<dbReference type="NCBIfam" id="TIGR01643">
    <property type="entry name" value="YD_repeat_2x"/>
    <property type="match status" value="4"/>
</dbReference>
<dbReference type="InterPro" id="IPR050708">
    <property type="entry name" value="T6SS_VgrG/RHS"/>
</dbReference>
<comment type="caution">
    <text evidence="4">The sequence shown here is derived from an EMBL/GenBank/DDBJ whole genome shotgun (WGS) entry which is preliminary data.</text>
</comment>